<dbReference type="PANTHER" id="PTHR38462:SF1">
    <property type="entry name" value="YPRB RIBONUCLEASE H-LIKE DOMAIN-CONTAINING PROTEIN"/>
    <property type="match status" value="1"/>
</dbReference>
<dbReference type="SUPFAM" id="SSF53098">
    <property type="entry name" value="Ribonuclease H-like"/>
    <property type="match status" value="1"/>
</dbReference>
<dbReference type="KEGG" id="dgg:DGI_0814"/>
<dbReference type="AlphaFoldDB" id="T2G959"/>
<dbReference type="Pfam" id="PF13482">
    <property type="entry name" value="RNase_H_2"/>
    <property type="match status" value="1"/>
</dbReference>
<dbReference type="HOGENOM" id="CLU_073770_0_0_7"/>
<sequence length="283" mass="31447">MLHRTFCHAPGVGPSLEARLWAAGFHDWDAVLAVSPADLPVPPARRGLLRQTVEESRERLAAGTMEDVAWFAARLPAREAWRLWSSFRDQAAYVDIETTGLGIGEDHITTIACQDATGLRTFVHGQTLDDFRSALDHCRLLVTFNGKCFDAPCIERQLDMPLPMAHLDLRYPLKKAGLRGGLKVIEKTLGLDRGELDGVDGFAAVLLWQGYRATGDARWLETLLSYNAADVLSLERLSARTHNLLVEGTPFDLLEQLPEPMPPANPIPAHQDIVREVLRRMGK</sequence>
<gene>
    <name evidence="2" type="ORF">DGI_0814</name>
</gene>
<dbReference type="OrthoDB" id="9790530at2"/>
<dbReference type="InterPro" id="IPR012337">
    <property type="entry name" value="RNaseH-like_sf"/>
</dbReference>
<evidence type="ECO:0000313" key="2">
    <source>
        <dbReference type="EMBL" id="AGW12709.1"/>
    </source>
</evidence>
<dbReference type="GO" id="GO:0003676">
    <property type="term" value="F:nucleic acid binding"/>
    <property type="evidence" value="ECO:0007669"/>
    <property type="project" value="InterPro"/>
</dbReference>
<evidence type="ECO:0000259" key="1">
    <source>
        <dbReference type="Pfam" id="PF13482"/>
    </source>
</evidence>
<dbReference type="Proteomes" id="UP000016587">
    <property type="component" value="Chromosome"/>
</dbReference>
<dbReference type="PANTHER" id="PTHR38462">
    <property type="entry name" value="EXONUCLEASE-LIKE PROTEIN"/>
    <property type="match status" value="1"/>
</dbReference>
<dbReference type="STRING" id="1121448.DGI_0814"/>
<dbReference type="InterPro" id="IPR038720">
    <property type="entry name" value="YprB_RNase_H-like_dom"/>
</dbReference>
<dbReference type="InterPro" id="IPR036397">
    <property type="entry name" value="RNaseH_sf"/>
</dbReference>
<keyword evidence="3" id="KW-1185">Reference proteome</keyword>
<dbReference type="Gene3D" id="3.30.420.10">
    <property type="entry name" value="Ribonuclease H-like superfamily/Ribonuclease H"/>
    <property type="match status" value="1"/>
</dbReference>
<proteinExistence type="predicted"/>
<dbReference type="EMBL" id="CP006585">
    <property type="protein sequence ID" value="AGW12709.1"/>
    <property type="molecule type" value="Genomic_DNA"/>
</dbReference>
<dbReference type="RefSeq" id="WP_021759400.1">
    <property type="nucleotide sequence ID" value="NC_022444.1"/>
</dbReference>
<feature type="domain" description="YprB ribonuclease H-like" evidence="1">
    <location>
        <begin position="92"/>
        <end position="238"/>
    </location>
</feature>
<accession>T2G959</accession>
<dbReference type="PATRIC" id="fig|1121448.10.peg.815"/>
<name>T2G959_MEGG1</name>
<organism evidence="2 3">
    <name type="scientific">Megalodesulfovibrio gigas (strain ATCC 19364 / DSM 1382 / NCIMB 9332 / VKM B-1759)</name>
    <name type="common">Desulfovibrio gigas</name>
    <dbReference type="NCBI Taxonomy" id="1121448"/>
    <lineage>
        <taxon>Bacteria</taxon>
        <taxon>Pseudomonadati</taxon>
        <taxon>Thermodesulfobacteriota</taxon>
        <taxon>Desulfovibrionia</taxon>
        <taxon>Desulfovibrionales</taxon>
        <taxon>Desulfovibrionaceae</taxon>
        <taxon>Megalodesulfovibrio</taxon>
    </lineage>
</organism>
<protein>
    <recommendedName>
        <fullName evidence="1">YprB ribonuclease H-like domain-containing protein</fullName>
    </recommendedName>
</protein>
<dbReference type="eggNOG" id="COG3359">
    <property type="taxonomic scope" value="Bacteria"/>
</dbReference>
<reference evidence="3" key="2">
    <citation type="submission" date="2013-07" db="EMBL/GenBank/DDBJ databases">
        <authorList>
            <person name="Morais-Silva F.O."/>
            <person name="Rezende A.M."/>
            <person name="Pimentel C."/>
            <person name="Resende D.M."/>
            <person name="Santos C.I."/>
            <person name="Clemente C."/>
            <person name="de Oliveira L.M."/>
            <person name="da Silva S.M."/>
            <person name="Costa D.A."/>
            <person name="Varela-Raposo A."/>
            <person name="Horacio E.C.A."/>
            <person name="Matos M."/>
            <person name="Flores O."/>
            <person name="Ruiz J.C."/>
            <person name="Rodrigues-Pousada C."/>
        </authorList>
    </citation>
    <scope>NUCLEOTIDE SEQUENCE [LARGE SCALE GENOMIC DNA]</scope>
    <source>
        <strain evidence="3">ATCC 19364 / DSM 1382 / NCIMB 9332 / VKM B-1759</strain>
    </source>
</reference>
<evidence type="ECO:0000313" key="3">
    <source>
        <dbReference type="Proteomes" id="UP000016587"/>
    </source>
</evidence>
<reference evidence="2 3" key="1">
    <citation type="journal article" date="2013" name="J. Bacteriol.">
        <title>Roles of HynAB and Ech, the only two hydrogenases found in the model sulfate reducer Desulfovibrio gigas.</title>
        <authorList>
            <person name="Morais-Silva F.O."/>
            <person name="Santos C.I."/>
            <person name="Rodrigues R."/>
            <person name="Pereira I.A."/>
            <person name="Rodrigues-Pousada C."/>
        </authorList>
    </citation>
    <scope>NUCLEOTIDE SEQUENCE [LARGE SCALE GENOMIC DNA]</scope>
    <source>
        <strain evidence="3">ATCC 19364 / DSM 1382 / NCIMB 9332 / VKM B-1759</strain>
    </source>
</reference>